<accession>A0A0A9BEF4</accession>
<sequence length="34" mass="3816">MDGLIFLVNMVAYSEFMISTDINRCQSLTVISTC</sequence>
<protein>
    <submittedName>
        <fullName evidence="1">Uncharacterized protein</fullName>
    </submittedName>
</protein>
<dbReference type="EMBL" id="GBRH01240233">
    <property type="protein sequence ID" value="JAD57662.1"/>
    <property type="molecule type" value="Transcribed_RNA"/>
</dbReference>
<evidence type="ECO:0000313" key="1">
    <source>
        <dbReference type="EMBL" id="JAD57662.1"/>
    </source>
</evidence>
<reference evidence="1" key="1">
    <citation type="submission" date="2014-09" db="EMBL/GenBank/DDBJ databases">
        <authorList>
            <person name="Magalhaes I.L.F."/>
            <person name="Oliveira U."/>
            <person name="Santos F.R."/>
            <person name="Vidigal T.H.D.A."/>
            <person name="Brescovit A.D."/>
            <person name="Santos A.J."/>
        </authorList>
    </citation>
    <scope>NUCLEOTIDE SEQUENCE</scope>
    <source>
        <tissue evidence="1">Shoot tissue taken approximately 20 cm above the soil surface</tissue>
    </source>
</reference>
<name>A0A0A9BEF4_ARUDO</name>
<dbReference type="AlphaFoldDB" id="A0A0A9BEF4"/>
<reference evidence="1" key="2">
    <citation type="journal article" date="2015" name="Data Brief">
        <title>Shoot transcriptome of the giant reed, Arundo donax.</title>
        <authorList>
            <person name="Barrero R.A."/>
            <person name="Guerrero F.D."/>
            <person name="Moolhuijzen P."/>
            <person name="Goolsby J.A."/>
            <person name="Tidwell J."/>
            <person name="Bellgard S.E."/>
            <person name="Bellgard M.I."/>
        </authorList>
    </citation>
    <scope>NUCLEOTIDE SEQUENCE</scope>
    <source>
        <tissue evidence="1">Shoot tissue taken approximately 20 cm above the soil surface</tissue>
    </source>
</reference>
<proteinExistence type="predicted"/>
<organism evidence="1">
    <name type="scientific">Arundo donax</name>
    <name type="common">Giant reed</name>
    <name type="synonym">Donax arundinaceus</name>
    <dbReference type="NCBI Taxonomy" id="35708"/>
    <lineage>
        <taxon>Eukaryota</taxon>
        <taxon>Viridiplantae</taxon>
        <taxon>Streptophyta</taxon>
        <taxon>Embryophyta</taxon>
        <taxon>Tracheophyta</taxon>
        <taxon>Spermatophyta</taxon>
        <taxon>Magnoliopsida</taxon>
        <taxon>Liliopsida</taxon>
        <taxon>Poales</taxon>
        <taxon>Poaceae</taxon>
        <taxon>PACMAD clade</taxon>
        <taxon>Arundinoideae</taxon>
        <taxon>Arundineae</taxon>
        <taxon>Arundo</taxon>
    </lineage>
</organism>